<dbReference type="EMBL" id="JOPB01000001">
    <property type="protein sequence ID" value="OUI79324.1"/>
    <property type="molecule type" value="Genomic_DNA"/>
</dbReference>
<comment type="caution">
    <text evidence="1">The sequence shown here is derived from an EMBL/GenBank/DDBJ whole genome shotgun (WGS) entry which is preliminary data.</text>
</comment>
<evidence type="ECO:0000313" key="2">
    <source>
        <dbReference type="Proteomes" id="UP000194946"/>
    </source>
</evidence>
<organism evidence="1 2">
    <name type="scientific">Commensalibacter intestini</name>
    <dbReference type="NCBI Taxonomy" id="479936"/>
    <lineage>
        <taxon>Bacteria</taxon>
        <taxon>Pseudomonadati</taxon>
        <taxon>Pseudomonadota</taxon>
        <taxon>Alphaproteobacteria</taxon>
        <taxon>Acetobacterales</taxon>
        <taxon>Acetobacteraceae</taxon>
    </lineage>
</organism>
<protein>
    <submittedName>
        <fullName evidence="1">Uncharacterized protein</fullName>
    </submittedName>
</protein>
<dbReference type="Pfam" id="PF13692">
    <property type="entry name" value="Glyco_trans_1_4"/>
    <property type="match status" value="1"/>
</dbReference>
<dbReference type="PANTHER" id="PTHR46656">
    <property type="entry name" value="PUTATIVE-RELATED"/>
    <property type="match status" value="1"/>
</dbReference>
<dbReference type="AlphaFoldDB" id="A0A251ZXC5"/>
<accession>A0A251ZXC5</accession>
<name>A0A251ZXC5_9PROT</name>
<gene>
    <name evidence="1" type="ORF">HK18_01810</name>
</gene>
<reference evidence="2" key="1">
    <citation type="submission" date="2014-06" db="EMBL/GenBank/DDBJ databases">
        <authorList>
            <person name="Winans N.J."/>
            <person name="Newell P.D."/>
            <person name="Douglas A.E."/>
        </authorList>
    </citation>
    <scope>NUCLEOTIDE SEQUENCE [LARGE SCALE GENOMIC DNA]</scope>
    <source>
        <strain evidence="2">DmL_052</strain>
    </source>
</reference>
<proteinExistence type="predicted"/>
<dbReference type="Gene3D" id="3.40.50.2000">
    <property type="entry name" value="Glycogen Phosphorylase B"/>
    <property type="match status" value="1"/>
</dbReference>
<sequence>MFFDGVSTLVQPLHQLWRLLPPSSRRYGLARLGAFLAPSITSNPYTDSTVIIAGEVSRASGLGEGARVMHQALEKHHISSQLLDISPYSFSFSQYREAYQLLSEYLYAPLILHINAPQIPYALLSLPRRFLKHRKIIGYWAWELEVLPKDWEVGFQFVHEIWVPSQFVANAIKPWANKKQKIVRVVPHPIADRIAHTVQNIDRALLGLPENKIIILVSFNLSSSFVRKNPLGAILAFLKACEHDRSVCLVLKITYSEYYREDMAKIMSAIQGHDNIIVNTSLLSAAENQALFHHADIVLSLHRSEGFGLVPAEAMLCGKPVVSTDWSATAEFIDDTCGIPVNYNLIPVQDSREVYQLSNAYWAEPDYDIAAQAINKLVFNSYYRFALGDVACKRAREQFDSQSLIKGLSAIGVVMNKG</sequence>
<evidence type="ECO:0000313" key="1">
    <source>
        <dbReference type="EMBL" id="OUI79324.1"/>
    </source>
</evidence>
<dbReference type="Proteomes" id="UP000194946">
    <property type="component" value="Unassembled WGS sequence"/>
</dbReference>
<dbReference type="PANTHER" id="PTHR46656:SF3">
    <property type="entry name" value="PUTATIVE-RELATED"/>
    <property type="match status" value="1"/>
</dbReference>
<keyword evidence="2" id="KW-1185">Reference proteome</keyword>
<dbReference type="SUPFAM" id="SSF53756">
    <property type="entry name" value="UDP-Glycosyltransferase/glycogen phosphorylase"/>
    <property type="match status" value="1"/>
</dbReference>
<dbReference type="CDD" id="cd03801">
    <property type="entry name" value="GT4_PimA-like"/>
    <property type="match status" value="1"/>
</dbReference>